<name>A0A0F9QHE0_9ZZZZ</name>
<accession>A0A0F9QHE0</accession>
<sequence length="173" mass="20289">MVDVAEGVKTDGTADTTPAEITKARARKHKLDTTKDINRFLDIFKIALKIKKKPKNRPSERVNWYKFSEVGDGWMIKYEIEGFIKGHSMGTRPLKFYVSEPKKKEIEKFVDEFPKRSYQDTRTHTQMVRPERKEAAQHAEDMLLNLDDIWDLEKMKELSKKKAIEDNKDVWAS</sequence>
<organism evidence="1">
    <name type="scientific">marine sediment metagenome</name>
    <dbReference type="NCBI Taxonomy" id="412755"/>
    <lineage>
        <taxon>unclassified sequences</taxon>
        <taxon>metagenomes</taxon>
        <taxon>ecological metagenomes</taxon>
    </lineage>
</organism>
<protein>
    <submittedName>
        <fullName evidence="1">Uncharacterized protein</fullName>
    </submittedName>
</protein>
<dbReference type="EMBL" id="LAZR01004882">
    <property type="protein sequence ID" value="KKN04733.1"/>
    <property type="molecule type" value="Genomic_DNA"/>
</dbReference>
<proteinExistence type="predicted"/>
<comment type="caution">
    <text evidence="1">The sequence shown here is derived from an EMBL/GenBank/DDBJ whole genome shotgun (WGS) entry which is preliminary data.</text>
</comment>
<reference evidence="1" key="1">
    <citation type="journal article" date="2015" name="Nature">
        <title>Complex archaea that bridge the gap between prokaryotes and eukaryotes.</title>
        <authorList>
            <person name="Spang A."/>
            <person name="Saw J.H."/>
            <person name="Jorgensen S.L."/>
            <person name="Zaremba-Niedzwiedzka K."/>
            <person name="Martijn J."/>
            <person name="Lind A.E."/>
            <person name="van Eijk R."/>
            <person name="Schleper C."/>
            <person name="Guy L."/>
            <person name="Ettema T.J."/>
        </authorList>
    </citation>
    <scope>NUCLEOTIDE SEQUENCE</scope>
</reference>
<gene>
    <name evidence="1" type="ORF">LCGC14_1094420</name>
</gene>
<evidence type="ECO:0000313" key="1">
    <source>
        <dbReference type="EMBL" id="KKN04733.1"/>
    </source>
</evidence>
<dbReference type="AlphaFoldDB" id="A0A0F9QHE0"/>